<keyword evidence="3" id="KW-0645">Protease</keyword>
<keyword evidence="3" id="KW-0378">Hydrolase</keyword>
<dbReference type="PANTHER" id="PTHR36435">
    <property type="entry name" value="SLR1288 PROTEIN"/>
    <property type="match status" value="1"/>
</dbReference>
<keyword evidence="1" id="KW-0812">Transmembrane</keyword>
<name>A0ABX5EER9_9MICO</name>
<evidence type="ECO:0000256" key="1">
    <source>
        <dbReference type="SAM" id="Phobius"/>
    </source>
</evidence>
<protein>
    <submittedName>
        <fullName evidence="3">Membrane protease YdiL (CAAX protease family)</fullName>
    </submittedName>
</protein>
<sequence length="234" mass="24631">MHPSTTRPAAPSRAATVATFVGGVAACFVALPLIVDVFSDHGPGVLVLLAVGQLVGAVLVVGWWLRRHRLGWRAVGADRTRWRRDALLGAATVPPRALLEFGVLVPLAGGASNAEVQEVLRNVGTNGWSLVGALVLGMVGGGIAEELYFRGFLVGGVPRAFRDRRRARRVAVVVSVVLFAALHLPANVPDVVSILVAALVYTVLFTATDRLTAPMVAHLLWNATAIVGVLALYG</sequence>
<feature type="transmembrane region" description="Helical" evidence="1">
    <location>
        <begin position="86"/>
        <end position="108"/>
    </location>
</feature>
<dbReference type="RefSeq" id="WP_207767689.1">
    <property type="nucleotide sequence ID" value="NZ_PVTX01000004.1"/>
</dbReference>
<evidence type="ECO:0000313" key="3">
    <source>
        <dbReference type="EMBL" id="PRZ07612.1"/>
    </source>
</evidence>
<organism evidence="3 4">
    <name type="scientific">Isoptericola halotolerans</name>
    <dbReference type="NCBI Taxonomy" id="300560"/>
    <lineage>
        <taxon>Bacteria</taxon>
        <taxon>Bacillati</taxon>
        <taxon>Actinomycetota</taxon>
        <taxon>Actinomycetes</taxon>
        <taxon>Micrococcales</taxon>
        <taxon>Promicromonosporaceae</taxon>
        <taxon>Isoptericola</taxon>
    </lineage>
</organism>
<gene>
    <name evidence="3" type="ORF">BCL65_10451</name>
</gene>
<feature type="transmembrane region" description="Helical" evidence="1">
    <location>
        <begin position="170"/>
        <end position="186"/>
    </location>
</feature>
<feature type="transmembrane region" description="Helical" evidence="1">
    <location>
        <begin position="12"/>
        <end position="34"/>
    </location>
</feature>
<dbReference type="InterPro" id="IPR052710">
    <property type="entry name" value="CAAX_protease"/>
</dbReference>
<evidence type="ECO:0000313" key="4">
    <source>
        <dbReference type="Proteomes" id="UP000239895"/>
    </source>
</evidence>
<keyword evidence="1" id="KW-0472">Membrane</keyword>
<dbReference type="PANTHER" id="PTHR36435:SF1">
    <property type="entry name" value="CAAX AMINO TERMINAL PROTEASE FAMILY PROTEIN"/>
    <property type="match status" value="1"/>
</dbReference>
<dbReference type="Proteomes" id="UP000239895">
    <property type="component" value="Unassembled WGS sequence"/>
</dbReference>
<keyword evidence="1" id="KW-1133">Transmembrane helix</keyword>
<comment type="caution">
    <text evidence="3">The sequence shown here is derived from an EMBL/GenBank/DDBJ whole genome shotgun (WGS) entry which is preliminary data.</text>
</comment>
<feature type="transmembrane region" description="Helical" evidence="1">
    <location>
        <begin position="215"/>
        <end position="233"/>
    </location>
</feature>
<feature type="domain" description="CAAX prenyl protease 2/Lysostaphin resistance protein A-like" evidence="2">
    <location>
        <begin position="129"/>
        <end position="223"/>
    </location>
</feature>
<keyword evidence="4" id="KW-1185">Reference proteome</keyword>
<dbReference type="InterPro" id="IPR003675">
    <property type="entry name" value="Rce1/LyrA-like_dom"/>
</dbReference>
<dbReference type="Pfam" id="PF02517">
    <property type="entry name" value="Rce1-like"/>
    <property type="match status" value="1"/>
</dbReference>
<accession>A0ABX5EER9</accession>
<dbReference type="EMBL" id="PVTX01000004">
    <property type="protein sequence ID" value="PRZ07612.1"/>
    <property type="molecule type" value="Genomic_DNA"/>
</dbReference>
<dbReference type="GO" id="GO:0006508">
    <property type="term" value="P:proteolysis"/>
    <property type="evidence" value="ECO:0007669"/>
    <property type="project" value="UniProtKB-KW"/>
</dbReference>
<proteinExistence type="predicted"/>
<evidence type="ECO:0000259" key="2">
    <source>
        <dbReference type="Pfam" id="PF02517"/>
    </source>
</evidence>
<dbReference type="GO" id="GO:0008233">
    <property type="term" value="F:peptidase activity"/>
    <property type="evidence" value="ECO:0007669"/>
    <property type="project" value="UniProtKB-KW"/>
</dbReference>
<dbReference type="PROSITE" id="PS51257">
    <property type="entry name" value="PROKAR_LIPOPROTEIN"/>
    <property type="match status" value="1"/>
</dbReference>
<feature type="transmembrane region" description="Helical" evidence="1">
    <location>
        <begin position="46"/>
        <end position="65"/>
    </location>
</feature>
<feature type="transmembrane region" description="Helical" evidence="1">
    <location>
        <begin position="128"/>
        <end position="149"/>
    </location>
</feature>
<reference evidence="3 4" key="1">
    <citation type="submission" date="2018-03" db="EMBL/GenBank/DDBJ databases">
        <title>Comparative analysis of microorganisms from saline springs in Andes Mountain Range, Colombia.</title>
        <authorList>
            <person name="Rubin E."/>
        </authorList>
    </citation>
    <scope>NUCLEOTIDE SEQUENCE [LARGE SCALE GENOMIC DNA]</scope>
    <source>
        <strain evidence="3 4">CG 23</strain>
    </source>
</reference>